<dbReference type="EMBL" id="JAEUBE010000158">
    <property type="protein sequence ID" value="KAH3668633.1"/>
    <property type="molecule type" value="Genomic_DNA"/>
</dbReference>
<dbReference type="AlphaFoldDB" id="A0A9P8PAE7"/>
<organism evidence="1 2">
    <name type="scientific">Ogataea philodendri</name>
    <dbReference type="NCBI Taxonomy" id="1378263"/>
    <lineage>
        <taxon>Eukaryota</taxon>
        <taxon>Fungi</taxon>
        <taxon>Dikarya</taxon>
        <taxon>Ascomycota</taxon>
        <taxon>Saccharomycotina</taxon>
        <taxon>Pichiomycetes</taxon>
        <taxon>Pichiales</taxon>
        <taxon>Pichiaceae</taxon>
        <taxon>Ogataea</taxon>
    </lineage>
</organism>
<comment type="caution">
    <text evidence="1">The sequence shown here is derived from an EMBL/GenBank/DDBJ whole genome shotgun (WGS) entry which is preliminary data.</text>
</comment>
<dbReference type="GeneID" id="70234354"/>
<gene>
    <name evidence="1" type="ORF">OGAPHI_002387</name>
</gene>
<accession>A0A9P8PAE7</accession>
<name>A0A9P8PAE7_9ASCO</name>
<keyword evidence="2" id="KW-1185">Reference proteome</keyword>
<sequence>MSDSTPITRTCFFDNLESPSIRSRDDSSGVSLLVRLFSLIGSSKLHWFNGLYSSSSSGTTSPLYLAWVCNRLLYAFDLEARPMSNRSMALEMYRNEFGSY</sequence>
<dbReference type="RefSeq" id="XP_046063047.1">
    <property type="nucleotide sequence ID" value="XM_046203251.1"/>
</dbReference>
<evidence type="ECO:0000313" key="2">
    <source>
        <dbReference type="Proteomes" id="UP000769157"/>
    </source>
</evidence>
<reference evidence="1" key="1">
    <citation type="journal article" date="2021" name="Open Biol.">
        <title>Shared evolutionary footprints suggest mitochondrial oxidative damage underlies multiple complex I losses in fungi.</title>
        <authorList>
            <person name="Schikora-Tamarit M.A."/>
            <person name="Marcet-Houben M."/>
            <person name="Nosek J."/>
            <person name="Gabaldon T."/>
        </authorList>
    </citation>
    <scope>NUCLEOTIDE SEQUENCE</scope>
    <source>
        <strain evidence="1">CBS6075</strain>
    </source>
</reference>
<proteinExistence type="predicted"/>
<dbReference type="Proteomes" id="UP000769157">
    <property type="component" value="Unassembled WGS sequence"/>
</dbReference>
<evidence type="ECO:0000313" key="1">
    <source>
        <dbReference type="EMBL" id="KAH3668633.1"/>
    </source>
</evidence>
<reference evidence="1" key="2">
    <citation type="submission" date="2021-01" db="EMBL/GenBank/DDBJ databases">
        <authorList>
            <person name="Schikora-Tamarit M.A."/>
        </authorList>
    </citation>
    <scope>NUCLEOTIDE SEQUENCE</scope>
    <source>
        <strain evidence="1">CBS6075</strain>
    </source>
</reference>
<protein>
    <submittedName>
        <fullName evidence="1">Uncharacterized protein</fullName>
    </submittedName>
</protein>